<dbReference type="HAMAP" id="MF_01204">
    <property type="entry name" value="Oxidoreductase_RutE_HadB"/>
    <property type="match status" value="1"/>
</dbReference>
<dbReference type="AlphaFoldDB" id="A0ABD5CGM1"/>
<dbReference type="Pfam" id="PF00881">
    <property type="entry name" value="Nitroreductase"/>
    <property type="match status" value="1"/>
</dbReference>
<evidence type="ECO:0000256" key="3">
    <source>
        <dbReference type="ARBA" id="ARBA00022857"/>
    </source>
</evidence>
<dbReference type="InterPro" id="IPR050461">
    <property type="entry name" value="Nitroreductase_HadB/RutE"/>
</dbReference>
<dbReference type="SUPFAM" id="SSF55469">
    <property type="entry name" value="FMN-dependent nitroreductase-like"/>
    <property type="match status" value="1"/>
</dbReference>
<sequence length="255" mass="27807">MASSRYCRCSTAAACGFGSRLLALFSARCGCVYGAACRSFHSADFFPPTRFQYRFLEWTTIMTLSDQALDQLFRQARTHNAWQPKPVDDALLGQLLELTLLGPTSANSSPGRFVFVKSAAAKEKLRPALSAGNVDKTMAAPVTAIVAMDMAFYEYLPKLFPHADARRWFAGNDKAIAETAFRNSTLQGGYLILAARALGLDTGPMSGFDAAKVDEAFFAGTTVRSNFLVNLGYGDASTLFPRSPRFSFDEAARIE</sequence>
<dbReference type="PANTHER" id="PTHR43543">
    <property type="entry name" value="MALONIC SEMIALDEHYDE REDUCTASE RUTE-RELATED"/>
    <property type="match status" value="1"/>
</dbReference>
<name>A0ABD5CGM1_9BURK</name>
<dbReference type="GO" id="GO:0016491">
    <property type="term" value="F:oxidoreductase activity"/>
    <property type="evidence" value="ECO:0007669"/>
    <property type="project" value="UniProtKB-UniRule"/>
</dbReference>
<keyword evidence="1 5" id="KW-0285">Flavoprotein</keyword>
<evidence type="ECO:0000259" key="6">
    <source>
        <dbReference type="Pfam" id="PF00881"/>
    </source>
</evidence>
<dbReference type="CDD" id="cd02148">
    <property type="entry name" value="RutE-like"/>
    <property type="match status" value="1"/>
</dbReference>
<evidence type="ECO:0000256" key="2">
    <source>
        <dbReference type="ARBA" id="ARBA00022643"/>
    </source>
</evidence>
<feature type="domain" description="Nitroreductase" evidence="6">
    <location>
        <begin position="75"/>
        <end position="217"/>
    </location>
</feature>
<comment type="cofactor">
    <cofactor evidence="5">
        <name>FMN</name>
        <dbReference type="ChEBI" id="CHEBI:58210"/>
    </cofactor>
</comment>
<reference evidence="7 8" key="1">
    <citation type="submission" date="2023-08" db="EMBL/GenBank/DDBJ databases">
        <title>Genome sequencing of plant associated microbes to promote plant fitness in Sorghum bicolor and Oryza sativa.</title>
        <authorList>
            <person name="Coleman-Derr D."/>
        </authorList>
    </citation>
    <scope>NUCLEOTIDE SEQUENCE [LARGE SCALE GENOMIC DNA]</scope>
    <source>
        <strain evidence="7 8">SLBN-33</strain>
    </source>
</reference>
<dbReference type="PANTHER" id="PTHR43543:SF1">
    <property type="entry name" value="MALONIC SEMIALDEHYDE REDUCTASE RUTE-RELATED"/>
    <property type="match status" value="1"/>
</dbReference>
<comment type="caution">
    <text evidence="7">The sequence shown here is derived from an EMBL/GenBank/DDBJ whole genome shotgun (WGS) entry which is preliminary data.</text>
</comment>
<accession>A0ABD5CGM1</accession>
<dbReference type="InterPro" id="IPR023936">
    <property type="entry name" value="RutE-like"/>
</dbReference>
<evidence type="ECO:0000256" key="1">
    <source>
        <dbReference type="ARBA" id="ARBA00022630"/>
    </source>
</evidence>
<dbReference type="InterPro" id="IPR029479">
    <property type="entry name" value="Nitroreductase"/>
</dbReference>
<evidence type="ECO:0000313" key="7">
    <source>
        <dbReference type="EMBL" id="MDR6204476.1"/>
    </source>
</evidence>
<dbReference type="EC" id="1.-.-.-" evidence="5"/>
<keyword evidence="5" id="KW-0520">NAD</keyword>
<gene>
    <name evidence="7" type="ORF">QF025_003196</name>
</gene>
<evidence type="ECO:0000313" key="8">
    <source>
        <dbReference type="Proteomes" id="UP001245184"/>
    </source>
</evidence>
<keyword evidence="4 5" id="KW-0560">Oxidoreductase</keyword>
<keyword evidence="2 5" id="KW-0288">FMN</keyword>
<evidence type="ECO:0000256" key="5">
    <source>
        <dbReference type="HAMAP-Rule" id="MF_01204"/>
    </source>
</evidence>
<comment type="similarity">
    <text evidence="5">Belongs to the nitroreductase family. HadB/RutE subfamily.</text>
</comment>
<dbReference type="EMBL" id="JAVIZN010000002">
    <property type="protein sequence ID" value="MDR6204476.1"/>
    <property type="molecule type" value="Genomic_DNA"/>
</dbReference>
<organism evidence="7 8">
    <name type="scientific">Paraburkholderia graminis</name>
    <dbReference type="NCBI Taxonomy" id="60548"/>
    <lineage>
        <taxon>Bacteria</taxon>
        <taxon>Pseudomonadati</taxon>
        <taxon>Pseudomonadota</taxon>
        <taxon>Betaproteobacteria</taxon>
        <taxon>Burkholderiales</taxon>
        <taxon>Burkholderiaceae</taxon>
        <taxon>Paraburkholderia</taxon>
    </lineage>
</organism>
<keyword evidence="3 5" id="KW-0521">NADP</keyword>
<proteinExistence type="inferred from homology"/>
<protein>
    <recommendedName>
        <fullName evidence="5">Putative NADH dehydrogenase/NAD(P)H nitroreductase QF025_003196</fullName>
        <ecNumber evidence="5">1.-.-.-</ecNumber>
    </recommendedName>
</protein>
<evidence type="ECO:0000256" key="4">
    <source>
        <dbReference type="ARBA" id="ARBA00023002"/>
    </source>
</evidence>
<dbReference type="NCBIfam" id="NF003768">
    <property type="entry name" value="PRK05365.1"/>
    <property type="match status" value="1"/>
</dbReference>
<dbReference type="Gene3D" id="3.40.109.10">
    <property type="entry name" value="NADH Oxidase"/>
    <property type="match status" value="1"/>
</dbReference>
<dbReference type="Proteomes" id="UP001245184">
    <property type="component" value="Unassembled WGS sequence"/>
</dbReference>
<dbReference type="InterPro" id="IPR000415">
    <property type="entry name" value="Nitroreductase-like"/>
</dbReference>